<feature type="region of interest" description="Disordered" evidence="3">
    <location>
        <begin position="1"/>
        <end position="38"/>
    </location>
</feature>
<dbReference type="EnsemblMetazoa" id="XM_050645897.1">
    <property type="protein sequence ID" value="XP_050501854.1"/>
    <property type="gene ID" value="LOC126881573"/>
</dbReference>
<dbReference type="SUPFAM" id="SSF54928">
    <property type="entry name" value="RNA-binding domain, RBD"/>
    <property type="match status" value="1"/>
</dbReference>
<name>A0ABM5JV91_DIAVI</name>
<dbReference type="RefSeq" id="XP_050501854.1">
    <property type="nucleotide sequence ID" value="XM_050645897.1"/>
</dbReference>
<evidence type="ECO:0000313" key="5">
    <source>
        <dbReference type="EnsemblMetazoa" id="XP_050501854.1"/>
    </source>
</evidence>
<dbReference type="PROSITE" id="PS50102">
    <property type="entry name" value="RRM"/>
    <property type="match status" value="1"/>
</dbReference>
<dbReference type="Pfam" id="PF00076">
    <property type="entry name" value="RRM_1"/>
    <property type="match status" value="1"/>
</dbReference>
<evidence type="ECO:0000256" key="2">
    <source>
        <dbReference type="PROSITE-ProRule" id="PRU00176"/>
    </source>
</evidence>
<dbReference type="InterPro" id="IPR000504">
    <property type="entry name" value="RRM_dom"/>
</dbReference>
<feature type="compositionally biased region" description="Basic and acidic residues" evidence="3">
    <location>
        <begin position="144"/>
        <end position="170"/>
    </location>
</feature>
<accession>A0ABM5JV91</accession>
<dbReference type="InterPro" id="IPR012677">
    <property type="entry name" value="Nucleotide-bd_a/b_plait_sf"/>
</dbReference>
<feature type="compositionally biased region" description="Basic and acidic residues" evidence="3">
    <location>
        <begin position="114"/>
        <end position="126"/>
    </location>
</feature>
<feature type="compositionally biased region" description="Gly residues" evidence="3">
    <location>
        <begin position="127"/>
        <end position="143"/>
    </location>
</feature>
<reference evidence="5" key="1">
    <citation type="submission" date="2025-05" db="UniProtKB">
        <authorList>
            <consortium name="EnsemblMetazoa"/>
        </authorList>
    </citation>
    <scope>IDENTIFICATION</scope>
</reference>
<feature type="domain" description="RRM" evidence="4">
    <location>
        <begin position="38"/>
        <end position="113"/>
    </location>
</feature>
<organism evidence="5 6">
    <name type="scientific">Diabrotica virgifera virgifera</name>
    <name type="common">western corn rootworm</name>
    <dbReference type="NCBI Taxonomy" id="50390"/>
    <lineage>
        <taxon>Eukaryota</taxon>
        <taxon>Metazoa</taxon>
        <taxon>Ecdysozoa</taxon>
        <taxon>Arthropoda</taxon>
        <taxon>Hexapoda</taxon>
        <taxon>Insecta</taxon>
        <taxon>Pterygota</taxon>
        <taxon>Neoptera</taxon>
        <taxon>Endopterygota</taxon>
        <taxon>Coleoptera</taxon>
        <taxon>Polyphaga</taxon>
        <taxon>Cucujiformia</taxon>
        <taxon>Chrysomeloidea</taxon>
        <taxon>Chrysomelidae</taxon>
        <taxon>Galerucinae</taxon>
        <taxon>Diabroticina</taxon>
        <taxon>Diabroticites</taxon>
        <taxon>Diabrotica</taxon>
    </lineage>
</organism>
<evidence type="ECO:0000256" key="1">
    <source>
        <dbReference type="ARBA" id="ARBA00022884"/>
    </source>
</evidence>
<evidence type="ECO:0000313" key="6">
    <source>
        <dbReference type="Proteomes" id="UP001652700"/>
    </source>
</evidence>
<dbReference type="PANTHER" id="PTHR23236:SF11">
    <property type="entry name" value="EUKARYOTIC TRANSLATION INITIATION FACTOR 4H"/>
    <property type="match status" value="1"/>
</dbReference>
<keyword evidence="1 2" id="KW-0694">RNA-binding</keyword>
<protein>
    <recommendedName>
        <fullName evidence="4">RRM domain-containing protein</fullName>
    </recommendedName>
</protein>
<keyword evidence="6" id="KW-1185">Reference proteome</keyword>
<sequence>MAGRSGYDDRDNRDYGGGRRGGGNTGGGRKPLPTEPPFTAYIGNLPGGVIQGDINVVFKDLNVKNIRLVKDKETDRFKGFGYVEFETLHDLEQAISMNVEVDGNILKIDVADGKRNERGGGFDKGGRGGGRGNRGGGAGGGFRGGERYGNDDFEGRPLSRGNFNDRDRGGHRGNYGNFAGDDGHRGDWSQNRGRGGNQGGSGGGGGGPAGGFGGGKPRPERKSFSEDLPSGPLDTAGRPKLKLLPRTVKAPINALADGERSVSIFGAGKPREERAPSTEESKDD</sequence>
<dbReference type="SMART" id="SM00360">
    <property type="entry name" value="RRM"/>
    <property type="match status" value="1"/>
</dbReference>
<dbReference type="GeneID" id="126881573"/>
<dbReference type="PANTHER" id="PTHR23236">
    <property type="entry name" value="EUKARYOTIC TRANSLATION INITIATION FACTOR 4B/4H"/>
    <property type="match status" value="1"/>
</dbReference>
<feature type="compositionally biased region" description="Gly residues" evidence="3">
    <location>
        <begin position="193"/>
        <end position="216"/>
    </location>
</feature>
<dbReference type="Gene3D" id="3.30.70.330">
    <property type="match status" value="1"/>
</dbReference>
<proteinExistence type="predicted"/>
<dbReference type="InterPro" id="IPR035979">
    <property type="entry name" value="RBD_domain_sf"/>
</dbReference>
<dbReference type="Proteomes" id="UP001652700">
    <property type="component" value="Unplaced"/>
</dbReference>
<evidence type="ECO:0000256" key="3">
    <source>
        <dbReference type="SAM" id="MobiDB-lite"/>
    </source>
</evidence>
<feature type="compositionally biased region" description="Gly residues" evidence="3">
    <location>
        <begin position="18"/>
        <end position="29"/>
    </location>
</feature>
<feature type="region of interest" description="Disordered" evidence="3">
    <location>
        <begin position="114"/>
        <end position="284"/>
    </location>
</feature>
<feature type="compositionally biased region" description="Basic and acidic residues" evidence="3">
    <location>
        <begin position="269"/>
        <end position="284"/>
    </location>
</feature>
<evidence type="ECO:0000259" key="4">
    <source>
        <dbReference type="PROSITE" id="PS50102"/>
    </source>
</evidence>
<feature type="compositionally biased region" description="Basic and acidic residues" evidence="3">
    <location>
        <begin position="1"/>
        <end position="17"/>
    </location>
</feature>